<evidence type="ECO:0000313" key="2">
    <source>
        <dbReference type="Proteomes" id="UP000663720"/>
    </source>
</evidence>
<dbReference type="RefSeq" id="WP_207692267.1">
    <property type="nucleotide sequence ID" value="NZ_CP061799.1"/>
</dbReference>
<dbReference type="Pfam" id="PF04365">
    <property type="entry name" value="BrnT_toxin"/>
    <property type="match status" value="1"/>
</dbReference>
<keyword evidence="2" id="KW-1185">Reference proteome</keyword>
<accession>A0A975GGX1</accession>
<dbReference type="AlphaFoldDB" id="A0A975GGX1"/>
<evidence type="ECO:0000313" key="1">
    <source>
        <dbReference type="EMBL" id="QTA80638.1"/>
    </source>
</evidence>
<organism evidence="1 2">
    <name type="scientific">Desulfonema limicola</name>
    <dbReference type="NCBI Taxonomy" id="45656"/>
    <lineage>
        <taxon>Bacteria</taxon>
        <taxon>Pseudomonadati</taxon>
        <taxon>Thermodesulfobacteriota</taxon>
        <taxon>Desulfobacteria</taxon>
        <taxon>Desulfobacterales</taxon>
        <taxon>Desulfococcaceae</taxon>
        <taxon>Desulfonema</taxon>
    </lineage>
</organism>
<sequence>MDKIYKKILSQCEGFEWDDGNINKNWLKHKVSHAECEQIFFNKPLVIQDDRKHSEAEKRFYALGRTDSRRTLFIAFTVRNKRIRVISARDMSQKERKAYSNE</sequence>
<dbReference type="Gene3D" id="3.10.450.530">
    <property type="entry name" value="Ribonuclease toxin, BrnT, of type II toxin-antitoxin system"/>
    <property type="match status" value="1"/>
</dbReference>
<gene>
    <name evidence="1" type="ORF">dnl_29490</name>
</gene>
<dbReference type="InterPro" id="IPR038573">
    <property type="entry name" value="BrnT_sf"/>
</dbReference>
<dbReference type="InterPro" id="IPR007460">
    <property type="entry name" value="BrnT_toxin"/>
</dbReference>
<dbReference type="EMBL" id="CP061799">
    <property type="protein sequence ID" value="QTA80638.1"/>
    <property type="molecule type" value="Genomic_DNA"/>
</dbReference>
<dbReference type="KEGG" id="dli:dnl_29490"/>
<dbReference type="Proteomes" id="UP000663720">
    <property type="component" value="Chromosome"/>
</dbReference>
<proteinExistence type="predicted"/>
<protein>
    <submittedName>
        <fullName evidence="1">Toxin-antitoxin system, toxin component, BrnT-like</fullName>
    </submittedName>
</protein>
<name>A0A975GGX1_9BACT</name>
<reference evidence="1" key="1">
    <citation type="journal article" date="2021" name="Microb. Physiol.">
        <title>Proteogenomic Insights into the Physiology of Marine, Sulfate-Reducing, Filamentous Desulfonema limicola and Desulfonema magnum.</title>
        <authorList>
            <person name="Schnaars V."/>
            <person name="Wohlbrand L."/>
            <person name="Scheve S."/>
            <person name="Hinrichs C."/>
            <person name="Reinhardt R."/>
            <person name="Rabus R."/>
        </authorList>
    </citation>
    <scope>NUCLEOTIDE SEQUENCE</scope>
    <source>
        <strain evidence="1">5ac10</strain>
    </source>
</reference>